<dbReference type="EMBL" id="BNBO01000016">
    <property type="protein sequence ID" value="GHH71608.1"/>
    <property type="molecule type" value="Genomic_DNA"/>
</dbReference>
<dbReference type="RefSeq" id="WP_190211596.1">
    <property type="nucleotide sequence ID" value="NZ_BNBO01000016.1"/>
</dbReference>
<dbReference type="InterPro" id="IPR000835">
    <property type="entry name" value="HTH_MarR-typ"/>
</dbReference>
<dbReference type="PANTHER" id="PTHR33164:SF57">
    <property type="entry name" value="MARR-FAMILY TRANSCRIPTIONAL REGULATOR"/>
    <property type="match status" value="1"/>
</dbReference>
<dbReference type="Proteomes" id="UP000617734">
    <property type="component" value="Unassembled WGS sequence"/>
</dbReference>
<dbReference type="GO" id="GO:0003700">
    <property type="term" value="F:DNA-binding transcription factor activity"/>
    <property type="evidence" value="ECO:0007669"/>
    <property type="project" value="InterPro"/>
</dbReference>
<sequence length="179" mass="18816">MTSSRTASGGTPVEPAAAPELARLEVALSALVRWSESKHTRAEVTRLSGCDVPPSALRLLEHFDVAGAMRVSDIADCLRVDVSTVSLQLRRLKADRLVSRQPDLADGRSGTIAITPDGRRVLERVRAARRDLLAEAFAQAAPGELGRAADVLIRLQDHMLAGITTTGPGAAAGPGPAPD</sequence>
<dbReference type="InterPro" id="IPR036388">
    <property type="entry name" value="WH-like_DNA-bd_sf"/>
</dbReference>
<keyword evidence="3" id="KW-1185">Reference proteome</keyword>
<name>A0A919KT65_9ACTN</name>
<comment type="caution">
    <text evidence="2">The sequence shown here is derived from an EMBL/GenBank/DDBJ whole genome shotgun (WGS) entry which is preliminary data.</text>
</comment>
<dbReference type="SUPFAM" id="SSF46785">
    <property type="entry name" value="Winged helix' DNA-binding domain"/>
    <property type="match status" value="1"/>
</dbReference>
<evidence type="ECO:0000313" key="2">
    <source>
        <dbReference type="EMBL" id="GHH71608.1"/>
    </source>
</evidence>
<dbReference type="Pfam" id="PF12802">
    <property type="entry name" value="MarR_2"/>
    <property type="match status" value="1"/>
</dbReference>
<dbReference type="GeneID" id="95353737"/>
<reference evidence="2" key="2">
    <citation type="submission" date="2020-09" db="EMBL/GenBank/DDBJ databases">
        <authorList>
            <person name="Sun Q."/>
            <person name="Ohkuma M."/>
        </authorList>
    </citation>
    <scope>NUCLEOTIDE SEQUENCE</scope>
    <source>
        <strain evidence="2">JCM 4646</strain>
    </source>
</reference>
<dbReference type="InterPro" id="IPR036390">
    <property type="entry name" value="WH_DNA-bd_sf"/>
</dbReference>
<proteinExistence type="predicted"/>
<reference evidence="2" key="1">
    <citation type="journal article" date="2014" name="Int. J. Syst. Evol. Microbiol.">
        <title>Complete genome sequence of Corynebacterium casei LMG S-19264T (=DSM 44701T), isolated from a smear-ripened cheese.</title>
        <authorList>
            <consortium name="US DOE Joint Genome Institute (JGI-PGF)"/>
            <person name="Walter F."/>
            <person name="Albersmeier A."/>
            <person name="Kalinowski J."/>
            <person name="Ruckert C."/>
        </authorList>
    </citation>
    <scope>NUCLEOTIDE SEQUENCE</scope>
    <source>
        <strain evidence="2">JCM 4646</strain>
    </source>
</reference>
<accession>A0A919KT65</accession>
<dbReference type="Gene3D" id="1.10.10.10">
    <property type="entry name" value="Winged helix-like DNA-binding domain superfamily/Winged helix DNA-binding domain"/>
    <property type="match status" value="1"/>
</dbReference>
<feature type="domain" description="HTH marR-type" evidence="1">
    <location>
        <begin position="18"/>
        <end position="157"/>
    </location>
</feature>
<protein>
    <recommendedName>
        <fullName evidence="1">HTH marR-type domain-containing protein</fullName>
    </recommendedName>
</protein>
<dbReference type="InterPro" id="IPR039422">
    <property type="entry name" value="MarR/SlyA-like"/>
</dbReference>
<evidence type="ECO:0000313" key="3">
    <source>
        <dbReference type="Proteomes" id="UP000617734"/>
    </source>
</evidence>
<dbReference type="GO" id="GO:0006950">
    <property type="term" value="P:response to stress"/>
    <property type="evidence" value="ECO:0007669"/>
    <property type="project" value="TreeGrafter"/>
</dbReference>
<dbReference type="PANTHER" id="PTHR33164">
    <property type="entry name" value="TRANSCRIPTIONAL REGULATOR, MARR FAMILY"/>
    <property type="match status" value="1"/>
</dbReference>
<dbReference type="SMART" id="SM00347">
    <property type="entry name" value="HTH_MARR"/>
    <property type="match status" value="1"/>
</dbReference>
<dbReference type="PROSITE" id="PS50995">
    <property type="entry name" value="HTH_MARR_2"/>
    <property type="match status" value="1"/>
</dbReference>
<organism evidence="2 3">
    <name type="scientific">Kitasatospora indigofera</name>
    <dbReference type="NCBI Taxonomy" id="67307"/>
    <lineage>
        <taxon>Bacteria</taxon>
        <taxon>Bacillati</taxon>
        <taxon>Actinomycetota</taxon>
        <taxon>Actinomycetes</taxon>
        <taxon>Kitasatosporales</taxon>
        <taxon>Streptomycetaceae</taxon>
        <taxon>Kitasatospora</taxon>
    </lineage>
</organism>
<evidence type="ECO:0000259" key="1">
    <source>
        <dbReference type="PROSITE" id="PS50995"/>
    </source>
</evidence>
<gene>
    <name evidence="2" type="ORF">GCM10018781_33050</name>
</gene>
<dbReference type="AlphaFoldDB" id="A0A919KT65"/>